<proteinExistence type="inferred from homology"/>
<dbReference type="InterPro" id="IPR050894">
    <property type="entry name" value="EfeM/EfeO_iron_uptake"/>
</dbReference>
<evidence type="ECO:0000259" key="5">
    <source>
        <dbReference type="Pfam" id="PF09375"/>
    </source>
</evidence>
<dbReference type="Proteomes" id="UP001239215">
    <property type="component" value="Unassembled WGS sequence"/>
</dbReference>
<evidence type="ECO:0000256" key="4">
    <source>
        <dbReference type="SAM" id="SignalP"/>
    </source>
</evidence>
<evidence type="ECO:0000256" key="1">
    <source>
        <dbReference type="ARBA" id="ARBA00004418"/>
    </source>
</evidence>
<feature type="domain" description="EfeO-type cupredoxin-like" evidence="6">
    <location>
        <begin position="22"/>
        <end position="131"/>
    </location>
</feature>
<protein>
    <submittedName>
        <fullName evidence="7">Iron uptake system component EfeO</fullName>
    </submittedName>
</protein>
<dbReference type="InterPro" id="IPR018976">
    <property type="entry name" value="Imelysin-like"/>
</dbReference>
<feature type="chain" id="PRO_5042589482" evidence="4">
    <location>
        <begin position="26"/>
        <end position="397"/>
    </location>
</feature>
<keyword evidence="3 4" id="KW-0732">Signal</keyword>
<sequence>MIRTLSSRRGRVPLAVLALAPLALAAACTENADPSDSGDPRVLAVASSADGCELSSTEAPAGTLTFDVTNAGDDVTEFYLLDSDGLRILGEVENVAPNTSAKLTVNVAAGDYVTACKPGMVGDGIRGDFTVAASDDGGSGASATDSELVEQAQTNYAAYVEDQADQLLTGTTEFAALVTARDDDAARALYPQARQHWERIETVAESFGTLDPEMDLREADLEPGQEWTGWHVLEKDLWPEDASDYTPLTDDQRAALTDKLVADTETLVELVNAPDMTYPIDFIANGSRGLLDEVATGKITGEEEAWSHTDLWDFQANVDGARVAYEGVRPIVLENDADLAAELDEEFADLQTLLDAQREGDGFVSYDTVGEDQRGELSDAVNALSEPLSRLTAAVVA</sequence>
<dbReference type="Pfam" id="PF13473">
    <property type="entry name" value="Cupredoxin_1"/>
    <property type="match status" value="1"/>
</dbReference>
<dbReference type="PANTHER" id="PTHR39192">
    <property type="entry name" value="IRON UPTAKE SYSTEM COMPONENT EFEO"/>
    <property type="match status" value="1"/>
</dbReference>
<dbReference type="RefSeq" id="WP_307200873.1">
    <property type="nucleotide sequence ID" value="NZ_JAUTAN010000001.1"/>
</dbReference>
<dbReference type="PROSITE" id="PS51257">
    <property type="entry name" value="PROKAR_LIPOPROTEIN"/>
    <property type="match status" value="1"/>
</dbReference>
<dbReference type="EMBL" id="JAUTAN010000001">
    <property type="protein sequence ID" value="MDQ1105023.1"/>
    <property type="molecule type" value="Genomic_DNA"/>
</dbReference>
<reference evidence="7" key="1">
    <citation type="submission" date="2023-07" db="EMBL/GenBank/DDBJ databases">
        <title>Functional and genomic diversity of the sorghum phyllosphere microbiome.</title>
        <authorList>
            <person name="Shade A."/>
        </authorList>
    </citation>
    <scope>NUCLEOTIDE SEQUENCE</scope>
    <source>
        <strain evidence="7">SORGH_AS_1067</strain>
    </source>
</reference>
<dbReference type="InterPro" id="IPR034981">
    <property type="entry name" value="Imelysin-like_EfeO/Algp7"/>
</dbReference>
<dbReference type="InterPro" id="IPR038352">
    <property type="entry name" value="Imelysin_sf"/>
</dbReference>
<organism evidence="7 8">
    <name type="scientific">Nocardioides zeae</name>
    <dbReference type="NCBI Taxonomy" id="1457234"/>
    <lineage>
        <taxon>Bacteria</taxon>
        <taxon>Bacillati</taxon>
        <taxon>Actinomycetota</taxon>
        <taxon>Actinomycetes</taxon>
        <taxon>Propionibacteriales</taxon>
        <taxon>Nocardioidaceae</taxon>
        <taxon>Nocardioides</taxon>
    </lineage>
</organism>
<comment type="caution">
    <text evidence="7">The sequence shown here is derived from an EMBL/GenBank/DDBJ whole genome shotgun (WGS) entry which is preliminary data.</text>
</comment>
<evidence type="ECO:0000313" key="8">
    <source>
        <dbReference type="Proteomes" id="UP001239215"/>
    </source>
</evidence>
<evidence type="ECO:0000313" key="7">
    <source>
        <dbReference type="EMBL" id="MDQ1105023.1"/>
    </source>
</evidence>
<dbReference type="CDD" id="cd14656">
    <property type="entry name" value="Imelysin-like_EfeO"/>
    <property type="match status" value="1"/>
</dbReference>
<comment type="subcellular location">
    <subcellularLocation>
        <location evidence="1">Periplasm</location>
    </subcellularLocation>
</comment>
<accession>A0AAJ1X0X7</accession>
<evidence type="ECO:0000256" key="2">
    <source>
        <dbReference type="ARBA" id="ARBA00005989"/>
    </source>
</evidence>
<dbReference type="GO" id="GO:0042597">
    <property type="term" value="C:periplasmic space"/>
    <property type="evidence" value="ECO:0007669"/>
    <property type="project" value="UniProtKB-SubCell"/>
</dbReference>
<feature type="domain" description="Imelysin-like" evidence="5">
    <location>
        <begin position="152"/>
        <end position="391"/>
    </location>
</feature>
<evidence type="ECO:0000256" key="3">
    <source>
        <dbReference type="ARBA" id="ARBA00022729"/>
    </source>
</evidence>
<evidence type="ECO:0000259" key="6">
    <source>
        <dbReference type="Pfam" id="PF13473"/>
    </source>
</evidence>
<feature type="signal peptide" evidence="4">
    <location>
        <begin position="1"/>
        <end position="25"/>
    </location>
</feature>
<dbReference type="Gene3D" id="1.20.1420.20">
    <property type="entry name" value="M75 peptidase, HXXE motif"/>
    <property type="match status" value="1"/>
</dbReference>
<name>A0AAJ1X0X7_9ACTN</name>
<dbReference type="PANTHER" id="PTHR39192:SF1">
    <property type="entry name" value="IRON UPTAKE SYSTEM COMPONENT EFEO"/>
    <property type="match status" value="1"/>
</dbReference>
<dbReference type="AlphaFoldDB" id="A0AAJ1X0X7"/>
<dbReference type="Pfam" id="PF09375">
    <property type="entry name" value="Peptidase_M75"/>
    <property type="match status" value="1"/>
</dbReference>
<dbReference type="InterPro" id="IPR053377">
    <property type="entry name" value="Iron_uptake_EfeM/EfeO"/>
</dbReference>
<dbReference type="InterPro" id="IPR028096">
    <property type="entry name" value="EfeO_Cupredoxin"/>
</dbReference>
<gene>
    <name evidence="7" type="ORF">QE405_002307</name>
</gene>
<comment type="similarity">
    <text evidence="2">Belongs to the EfeM/EfeO family.</text>
</comment>
<dbReference type="NCBIfam" id="NF041757">
    <property type="entry name" value="EfeO"/>
    <property type="match status" value="1"/>
</dbReference>